<evidence type="ECO:0000313" key="2">
    <source>
        <dbReference type="EMBL" id="PRQ41957.1"/>
    </source>
</evidence>
<proteinExistence type="predicted"/>
<protein>
    <recommendedName>
        <fullName evidence="1">KIB1-4 beta-propeller domain-containing protein</fullName>
    </recommendedName>
</protein>
<dbReference type="STRING" id="74649.A0A2P6R696"/>
<gene>
    <name evidence="2" type="ORF">RchiOBHm_Chr3g0452431</name>
</gene>
<name>A0A2P6R696_ROSCH</name>
<dbReference type="PANTHER" id="PTHR44259">
    <property type="entry name" value="OS07G0183000 PROTEIN-RELATED"/>
    <property type="match status" value="1"/>
</dbReference>
<feature type="domain" description="KIB1-4 beta-propeller" evidence="1">
    <location>
        <begin position="51"/>
        <end position="353"/>
    </location>
</feature>
<dbReference type="OMA" id="IYFTESE"/>
<dbReference type="InterPro" id="IPR005174">
    <property type="entry name" value="KIB1-4_b-propeller"/>
</dbReference>
<organism evidence="2 3">
    <name type="scientific">Rosa chinensis</name>
    <name type="common">China rose</name>
    <dbReference type="NCBI Taxonomy" id="74649"/>
    <lineage>
        <taxon>Eukaryota</taxon>
        <taxon>Viridiplantae</taxon>
        <taxon>Streptophyta</taxon>
        <taxon>Embryophyta</taxon>
        <taxon>Tracheophyta</taxon>
        <taxon>Spermatophyta</taxon>
        <taxon>Magnoliopsida</taxon>
        <taxon>eudicotyledons</taxon>
        <taxon>Gunneridae</taxon>
        <taxon>Pentapetalae</taxon>
        <taxon>rosids</taxon>
        <taxon>fabids</taxon>
        <taxon>Rosales</taxon>
        <taxon>Rosaceae</taxon>
        <taxon>Rosoideae</taxon>
        <taxon>Rosoideae incertae sedis</taxon>
        <taxon>Rosa</taxon>
    </lineage>
</organism>
<dbReference type="PANTHER" id="PTHR44259:SF15">
    <property type="entry name" value="F-BOX PROTEIN KIB2-RELATED"/>
    <property type="match status" value="1"/>
</dbReference>
<dbReference type="Pfam" id="PF03478">
    <property type="entry name" value="Beta-prop_KIB1-4"/>
    <property type="match status" value="1"/>
</dbReference>
<dbReference type="EMBL" id="PDCK01000041">
    <property type="protein sequence ID" value="PRQ41957.1"/>
    <property type="molecule type" value="Genomic_DNA"/>
</dbReference>
<evidence type="ECO:0000259" key="1">
    <source>
        <dbReference type="Pfam" id="PF03478"/>
    </source>
</evidence>
<dbReference type="InterPro" id="IPR050942">
    <property type="entry name" value="F-box_BR-signaling"/>
</dbReference>
<comment type="caution">
    <text evidence="2">The sequence shown here is derived from an EMBL/GenBank/DDBJ whole genome shotgun (WGS) entry which is preliminary data.</text>
</comment>
<evidence type="ECO:0000313" key="3">
    <source>
        <dbReference type="Proteomes" id="UP000238479"/>
    </source>
</evidence>
<dbReference type="AlphaFoldDB" id="A0A2P6R696"/>
<accession>A0A2P6R696</accession>
<dbReference type="Gramene" id="PRQ41957">
    <property type="protein sequence ID" value="PRQ41957"/>
    <property type="gene ID" value="RchiOBHm_Chr3g0452431"/>
</dbReference>
<sequence>MIIKRLSFVGMLRFKAVCSSWNSIARSYAASIINQTPWLTLPSDDDHTRRFYSLEEKKVYTVKNSFQDFPGASWCVGSSHGWLVILDEPNNIPLLFNPISENRSMELPHIPSTTNSLLGSPPFYHVAKAVLSSDPSCNNNFSVAIIYGIQPSRLAFYNRGDEEWTDLNGEHQEYCDIIFHNDKLFALADNGCVEAWDFRKPSPNKIINLQPASAKELDLDYTSNRDKFSTNTYLVESSDEIMSVVRCIGNFVNEEGKAIHEIDVPDEPNSPCPYRTLQFYVFKLNFAANKWEEVECLPNCALFLGGSQSISLSTKDVSGCEENSIYFTDDRWDEIELLGDTDSYGGHDMGVYNLEDKVVKQFYPFDKCRIDPPPFWIVPSPW</sequence>
<dbReference type="Proteomes" id="UP000238479">
    <property type="component" value="Chromosome 3"/>
</dbReference>
<reference evidence="2 3" key="1">
    <citation type="journal article" date="2018" name="Nat. Genet.">
        <title>The Rosa genome provides new insights in the design of modern roses.</title>
        <authorList>
            <person name="Bendahmane M."/>
        </authorList>
    </citation>
    <scope>NUCLEOTIDE SEQUENCE [LARGE SCALE GENOMIC DNA]</scope>
    <source>
        <strain evidence="3">cv. Old Blush</strain>
    </source>
</reference>
<keyword evidence="3" id="KW-1185">Reference proteome</keyword>